<dbReference type="EMBL" id="BMAW01032666">
    <property type="protein sequence ID" value="GFU26726.1"/>
    <property type="molecule type" value="Genomic_DNA"/>
</dbReference>
<accession>A0A8X6QR43</accession>
<reference evidence="1" key="1">
    <citation type="submission" date="2020-08" db="EMBL/GenBank/DDBJ databases">
        <title>Multicomponent nature underlies the extraordinary mechanical properties of spider dragline silk.</title>
        <authorList>
            <person name="Kono N."/>
            <person name="Nakamura H."/>
            <person name="Mori M."/>
            <person name="Yoshida Y."/>
            <person name="Ohtoshi R."/>
            <person name="Malay A.D."/>
            <person name="Moran D.A.P."/>
            <person name="Tomita M."/>
            <person name="Numata K."/>
            <person name="Arakawa K."/>
        </authorList>
    </citation>
    <scope>NUCLEOTIDE SEQUENCE</scope>
</reference>
<proteinExistence type="predicted"/>
<organism evidence="1 2">
    <name type="scientific">Nephila pilipes</name>
    <name type="common">Giant wood spider</name>
    <name type="synonym">Nephila maculata</name>
    <dbReference type="NCBI Taxonomy" id="299642"/>
    <lineage>
        <taxon>Eukaryota</taxon>
        <taxon>Metazoa</taxon>
        <taxon>Ecdysozoa</taxon>
        <taxon>Arthropoda</taxon>
        <taxon>Chelicerata</taxon>
        <taxon>Arachnida</taxon>
        <taxon>Araneae</taxon>
        <taxon>Araneomorphae</taxon>
        <taxon>Entelegynae</taxon>
        <taxon>Araneoidea</taxon>
        <taxon>Nephilidae</taxon>
        <taxon>Nephila</taxon>
    </lineage>
</organism>
<gene>
    <name evidence="1" type="ORF">NPIL_629061</name>
</gene>
<evidence type="ECO:0000313" key="1">
    <source>
        <dbReference type="EMBL" id="GFU26726.1"/>
    </source>
</evidence>
<dbReference type="AlphaFoldDB" id="A0A8X6QR43"/>
<comment type="caution">
    <text evidence="1">The sequence shown here is derived from an EMBL/GenBank/DDBJ whole genome shotgun (WGS) entry which is preliminary data.</text>
</comment>
<name>A0A8X6QR43_NEPPI</name>
<protein>
    <submittedName>
        <fullName evidence="1">Uncharacterized protein</fullName>
    </submittedName>
</protein>
<keyword evidence="2" id="KW-1185">Reference proteome</keyword>
<evidence type="ECO:0000313" key="2">
    <source>
        <dbReference type="Proteomes" id="UP000887013"/>
    </source>
</evidence>
<sequence>MTCIQISSPNNPINLDGIKTFVVETPLVREQLFMPQMIKLEFNIIIPNTDSYYGLSQIITSNNPILTLDEREQLLTSLQSLTTSSIIPPAATHSMDTSGRTSSVKSIIPHIRLTGSGD</sequence>
<dbReference type="Proteomes" id="UP000887013">
    <property type="component" value="Unassembled WGS sequence"/>
</dbReference>